<feature type="transmembrane region" description="Helical" evidence="2">
    <location>
        <begin position="192"/>
        <end position="214"/>
    </location>
</feature>
<dbReference type="InterPro" id="IPR000160">
    <property type="entry name" value="GGDEF_dom"/>
</dbReference>
<keyword evidence="2" id="KW-0472">Membrane</keyword>
<dbReference type="PROSITE" id="PS50113">
    <property type="entry name" value="PAC"/>
    <property type="match status" value="3"/>
</dbReference>
<dbReference type="Pfam" id="PF08448">
    <property type="entry name" value="PAS_4"/>
    <property type="match status" value="1"/>
</dbReference>
<dbReference type="FunFam" id="3.20.20.450:FF:000001">
    <property type="entry name" value="Cyclic di-GMP phosphodiesterase yahA"/>
    <property type="match status" value="1"/>
</dbReference>
<dbReference type="EMBL" id="AP018738">
    <property type="protein sequence ID" value="BBE49749.1"/>
    <property type="molecule type" value="Genomic_DNA"/>
</dbReference>
<dbReference type="SUPFAM" id="SSF141868">
    <property type="entry name" value="EAL domain-like"/>
    <property type="match status" value="1"/>
</dbReference>
<dbReference type="OrthoDB" id="9813903at2"/>
<dbReference type="InterPro" id="IPR000700">
    <property type="entry name" value="PAS-assoc_C"/>
</dbReference>
<evidence type="ECO:0000313" key="8">
    <source>
        <dbReference type="Proteomes" id="UP000033070"/>
    </source>
</evidence>
<dbReference type="Gene3D" id="3.30.450.20">
    <property type="entry name" value="PAS domain"/>
    <property type="match status" value="3"/>
</dbReference>
<dbReference type="InterPro" id="IPR013656">
    <property type="entry name" value="PAS_4"/>
</dbReference>
<dbReference type="Pfam" id="PF13426">
    <property type="entry name" value="PAS_9"/>
    <property type="match status" value="1"/>
</dbReference>
<dbReference type="SMART" id="SM00267">
    <property type="entry name" value="GGDEF"/>
    <property type="match status" value="1"/>
</dbReference>
<dbReference type="CDD" id="cd01949">
    <property type="entry name" value="GGDEF"/>
    <property type="match status" value="1"/>
</dbReference>
<dbReference type="InterPro" id="IPR013655">
    <property type="entry name" value="PAS_fold_3"/>
</dbReference>
<dbReference type="Gene3D" id="3.30.70.270">
    <property type="match status" value="1"/>
</dbReference>
<sequence length="1037" mass="116853">MLRYGIERERYIRRWLWVVLGSSLLSMAVGGYWFGQAIEQLGIEARRDTAAIVRLNDLLATVESDVAWQTQEWKDMLLRAHDPVLLAKHQQQFMLAADRVKYRLHQAQETLQAEGVPVSSVTELQRLEQSLVEEYTIALRSLKSTNPLSYREVDRQVMGRDRTLRAELERWRSTLQAQADDRFVTLSATPSFYGAGWVAILLQLLSLLAFILTFRALRKIGAGDARVRAIYQSIGDAVLVVDMQGRIETINETAQKLMGWTEAAARGKALSEVFQLYDTNNQIRVASPAEIVLRDGRPIPMSNGMVLHRPDGSTVAVEDSAAPVLDEHGQAIGVVMVFHDVSRRYAMLRELRHERALFQQTFDMAAVGMAHVGLNGRWLRVNHKLCEITGYSEEELLQLSFRSITHPDDIERDLDALSELLAARINYFQAEKRYIRKDGSCVWVALTLSIIWKEDGTPDYGISIIENIQTRKDAEQAAALAQSQYQSLFEQMPEGVLLIGENVQVIAHNHEALRQLEYSSEELLQLHVWDFEALDDAATIATRKKKISQTGRDDFESRYRTRSGRMIDVGVSVQRVQLPDGRQAFQTLFHDITEQKQATAQIEHLAYHDQLTGLSNRRLLQDRLAQALSSAARRNAQVALLYLDLDHFKDVNDALGHLAGDDLLRKVAERLLTCIRSEDTLARVGGDEFVIMLNDIGGPEDAGGVAHKILQEISMPFHTGDDELHITPSIGISICPQDGRDGVTLLKNADAALYQAKQSGRATHRFFTSELQEKALERLKIERLLRKAVENQEFELYYQPQVDLRNGRVIGCEALIRWNHPGMGQVSPARFIPVAEHSNLIIEIGDWVIREVCRQAKRWQDQGLRLKVSFNVSARQFMRPAELLQVLRGALDDTGVTPSLLEIEMTESLLLDPHGLGTVLDEIRALGIHLALDDFGTGYSSLSYLRRFPIDILKIDRSFVSDSDKNEDDAEMVKTIIGMAHNLKMSLIAEGVETAGQASMLTEYGCEVAQGYHYSRPMQVAAFETLLQQRPPHGGQS</sequence>
<dbReference type="FunFam" id="3.30.70.270:FF:000001">
    <property type="entry name" value="Diguanylate cyclase domain protein"/>
    <property type="match status" value="1"/>
</dbReference>
<dbReference type="InterPro" id="IPR000014">
    <property type="entry name" value="PAS"/>
</dbReference>
<feature type="domain" description="PAC" evidence="4">
    <location>
        <begin position="428"/>
        <end position="480"/>
    </location>
</feature>
<feature type="domain" description="GGDEF" evidence="6">
    <location>
        <begin position="636"/>
        <end position="769"/>
    </location>
</feature>
<evidence type="ECO:0000313" key="7">
    <source>
        <dbReference type="EMBL" id="BBE49749.1"/>
    </source>
</evidence>
<evidence type="ECO:0000259" key="6">
    <source>
        <dbReference type="PROSITE" id="PS50887"/>
    </source>
</evidence>
<evidence type="ECO:0000259" key="5">
    <source>
        <dbReference type="PROSITE" id="PS50883"/>
    </source>
</evidence>
<dbReference type="SMART" id="SM00091">
    <property type="entry name" value="PAS"/>
    <property type="match status" value="3"/>
</dbReference>
<dbReference type="SMART" id="SM00086">
    <property type="entry name" value="PAC"/>
    <property type="match status" value="3"/>
</dbReference>
<accession>A0A2Z6G8K9</accession>
<evidence type="ECO:0000259" key="3">
    <source>
        <dbReference type="PROSITE" id="PS50112"/>
    </source>
</evidence>
<feature type="transmembrane region" description="Helical" evidence="2">
    <location>
        <begin position="12"/>
        <end position="34"/>
    </location>
</feature>
<dbReference type="STRING" id="1188319.OYT1_00579"/>
<feature type="domain" description="PAS" evidence="3">
    <location>
        <begin position="354"/>
        <end position="424"/>
    </location>
</feature>
<comment type="catalytic activity">
    <reaction evidence="1">
        <text>3',3'-c-di-GMP + H2O = 5'-phosphoguanylyl(3'-&gt;5')guanosine + H(+)</text>
        <dbReference type="Rhea" id="RHEA:24902"/>
        <dbReference type="ChEBI" id="CHEBI:15377"/>
        <dbReference type="ChEBI" id="CHEBI:15378"/>
        <dbReference type="ChEBI" id="CHEBI:58754"/>
        <dbReference type="ChEBI" id="CHEBI:58805"/>
        <dbReference type="EC" id="3.1.4.52"/>
    </reaction>
    <physiologicalReaction direction="left-to-right" evidence="1">
        <dbReference type="Rhea" id="RHEA:24903"/>
    </physiologicalReaction>
</comment>
<dbReference type="Pfam" id="PF00563">
    <property type="entry name" value="EAL"/>
    <property type="match status" value="1"/>
</dbReference>
<proteinExistence type="predicted"/>
<dbReference type="KEGG" id="fam:OYT1_ch0174"/>
<dbReference type="InterPro" id="IPR035965">
    <property type="entry name" value="PAS-like_dom_sf"/>
</dbReference>
<dbReference type="Gene3D" id="3.20.20.450">
    <property type="entry name" value="EAL domain"/>
    <property type="match status" value="1"/>
</dbReference>
<dbReference type="InterPro" id="IPR001610">
    <property type="entry name" value="PAC"/>
</dbReference>
<feature type="domain" description="PAC" evidence="4">
    <location>
        <begin position="553"/>
        <end position="604"/>
    </location>
</feature>
<evidence type="ECO:0000256" key="1">
    <source>
        <dbReference type="ARBA" id="ARBA00051114"/>
    </source>
</evidence>
<dbReference type="PANTHER" id="PTHR44757:SF2">
    <property type="entry name" value="BIOFILM ARCHITECTURE MAINTENANCE PROTEIN MBAA"/>
    <property type="match status" value="1"/>
</dbReference>
<dbReference type="SUPFAM" id="SSF55073">
    <property type="entry name" value="Nucleotide cyclase"/>
    <property type="match status" value="1"/>
</dbReference>
<dbReference type="GO" id="GO:0071732">
    <property type="term" value="P:cellular response to nitric oxide"/>
    <property type="evidence" value="ECO:0007669"/>
    <property type="project" value="UniProtKB-ARBA"/>
</dbReference>
<dbReference type="InterPro" id="IPR029787">
    <property type="entry name" value="Nucleotide_cyclase"/>
</dbReference>
<dbReference type="PROSITE" id="PS50887">
    <property type="entry name" value="GGDEF"/>
    <property type="match status" value="1"/>
</dbReference>
<feature type="domain" description="EAL" evidence="5">
    <location>
        <begin position="778"/>
        <end position="1031"/>
    </location>
</feature>
<feature type="domain" description="PAC" evidence="4">
    <location>
        <begin position="301"/>
        <end position="353"/>
    </location>
</feature>
<feature type="domain" description="PAS" evidence="3">
    <location>
        <begin position="223"/>
        <end position="296"/>
    </location>
</feature>
<gene>
    <name evidence="7" type="ORF">OYT1_ch0174</name>
</gene>
<organism evidence="7 8">
    <name type="scientific">Ferriphaselus amnicola</name>
    <dbReference type="NCBI Taxonomy" id="1188319"/>
    <lineage>
        <taxon>Bacteria</taxon>
        <taxon>Pseudomonadati</taxon>
        <taxon>Pseudomonadota</taxon>
        <taxon>Betaproteobacteria</taxon>
        <taxon>Nitrosomonadales</taxon>
        <taxon>Gallionellaceae</taxon>
        <taxon>Ferriphaselus</taxon>
    </lineage>
</organism>
<dbReference type="PROSITE" id="PS50112">
    <property type="entry name" value="PAS"/>
    <property type="match status" value="2"/>
</dbReference>
<dbReference type="GO" id="GO:0071111">
    <property type="term" value="F:cyclic-guanylate-specific phosphodiesterase activity"/>
    <property type="evidence" value="ECO:0007669"/>
    <property type="project" value="UniProtKB-EC"/>
</dbReference>
<dbReference type="Proteomes" id="UP000033070">
    <property type="component" value="Chromosome"/>
</dbReference>
<dbReference type="InterPro" id="IPR052155">
    <property type="entry name" value="Biofilm_reg_signaling"/>
</dbReference>
<dbReference type="PANTHER" id="PTHR44757">
    <property type="entry name" value="DIGUANYLATE CYCLASE DGCP"/>
    <property type="match status" value="1"/>
</dbReference>
<reference evidence="7 8" key="1">
    <citation type="submission" date="2018-06" db="EMBL/GenBank/DDBJ databases">
        <title>OYT1 Genome Sequencing.</title>
        <authorList>
            <person name="Kato S."/>
            <person name="Itoh T."/>
            <person name="Ohkuma M."/>
        </authorList>
    </citation>
    <scope>NUCLEOTIDE SEQUENCE [LARGE SCALE GENOMIC DNA]</scope>
    <source>
        <strain evidence="7 8">OYT1</strain>
    </source>
</reference>
<dbReference type="AlphaFoldDB" id="A0A2Z6G8K9"/>
<dbReference type="NCBIfam" id="TIGR00229">
    <property type="entry name" value="sensory_box"/>
    <property type="match status" value="3"/>
</dbReference>
<dbReference type="Pfam" id="PF08447">
    <property type="entry name" value="PAS_3"/>
    <property type="match status" value="1"/>
</dbReference>
<protein>
    <submittedName>
        <fullName evidence="7">Cyclic di-GMP phosphodiesterase Gmr</fullName>
    </submittedName>
</protein>
<dbReference type="InterPro" id="IPR001633">
    <property type="entry name" value="EAL_dom"/>
</dbReference>
<name>A0A2Z6G8K9_9PROT</name>
<dbReference type="InterPro" id="IPR035919">
    <property type="entry name" value="EAL_sf"/>
</dbReference>
<evidence type="ECO:0000256" key="2">
    <source>
        <dbReference type="SAM" id="Phobius"/>
    </source>
</evidence>
<dbReference type="InterPro" id="IPR043128">
    <property type="entry name" value="Rev_trsase/Diguanyl_cyclase"/>
</dbReference>
<dbReference type="CDD" id="cd01948">
    <property type="entry name" value="EAL"/>
    <property type="match status" value="1"/>
</dbReference>
<evidence type="ECO:0000259" key="4">
    <source>
        <dbReference type="PROSITE" id="PS50113"/>
    </source>
</evidence>
<keyword evidence="2" id="KW-0812">Transmembrane</keyword>
<keyword evidence="2" id="KW-1133">Transmembrane helix</keyword>
<dbReference type="Pfam" id="PF00990">
    <property type="entry name" value="GGDEF"/>
    <property type="match status" value="1"/>
</dbReference>
<dbReference type="SMART" id="SM00052">
    <property type="entry name" value="EAL"/>
    <property type="match status" value="1"/>
</dbReference>
<dbReference type="NCBIfam" id="TIGR00254">
    <property type="entry name" value="GGDEF"/>
    <property type="match status" value="1"/>
</dbReference>
<dbReference type="SUPFAM" id="SSF55785">
    <property type="entry name" value="PYP-like sensor domain (PAS domain)"/>
    <property type="match status" value="3"/>
</dbReference>
<keyword evidence="8" id="KW-1185">Reference proteome</keyword>
<dbReference type="CDD" id="cd00130">
    <property type="entry name" value="PAS"/>
    <property type="match status" value="3"/>
</dbReference>
<dbReference type="PROSITE" id="PS50883">
    <property type="entry name" value="EAL"/>
    <property type="match status" value="1"/>
</dbReference>